<evidence type="ECO:0000313" key="3">
    <source>
        <dbReference type="Proteomes" id="UP001324427"/>
    </source>
</evidence>
<proteinExistence type="predicted"/>
<evidence type="ECO:0000313" key="2">
    <source>
        <dbReference type="EMBL" id="KAK4544889.1"/>
    </source>
</evidence>
<keyword evidence="3" id="KW-1185">Reference proteome</keyword>
<feature type="compositionally biased region" description="Polar residues" evidence="1">
    <location>
        <begin position="30"/>
        <end position="43"/>
    </location>
</feature>
<gene>
    <name evidence="2" type="ORF">LTR36_003793</name>
</gene>
<reference evidence="2 3" key="1">
    <citation type="submission" date="2021-11" db="EMBL/GenBank/DDBJ databases">
        <title>Black yeast isolated from Biological Soil Crust.</title>
        <authorList>
            <person name="Kurbessoian T."/>
        </authorList>
    </citation>
    <scope>NUCLEOTIDE SEQUENCE [LARGE SCALE GENOMIC DNA]</scope>
    <source>
        <strain evidence="2 3">CCFEE 5522</strain>
    </source>
</reference>
<feature type="compositionally biased region" description="Polar residues" evidence="1">
    <location>
        <begin position="734"/>
        <end position="743"/>
    </location>
</feature>
<feature type="compositionally biased region" description="Polar residues" evidence="1">
    <location>
        <begin position="235"/>
        <end position="251"/>
    </location>
</feature>
<dbReference type="EMBL" id="JAVFHQ010000022">
    <property type="protein sequence ID" value="KAK4544889.1"/>
    <property type="molecule type" value="Genomic_DNA"/>
</dbReference>
<feature type="region of interest" description="Disordered" evidence="1">
    <location>
        <begin position="734"/>
        <end position="802"/>
    </location>
</feature>
<dbReference type="Proteomes" id="UP001324427">
    <property type="component" value="Unassembled WGS sequence"/>
</dbReference>
<dbReference type="AlphaFoldDB" id="A0AAV9JI45"/>
<accession>A0AAV9JI45</accession>
<evidence type="ECO:0000256" key="1">
    <source>
        <dbReference type="SAM" id="MobiDB-lite"/>
    </source>
</evidence>
<name>A0AAV9JI45_9PEZI</name>
<organism evidence="2 3">
    <name type="scientific">Oleoguttula mirabilis</name>
    <dbReference type="NCBI Taxonomy" id="1507867"/>
    <lineage>
        <taxon>Eukaryota</taxon>
        <taxon>Fungi</taxon>
        <taxon>Dikarya</taxon>
        <taxon>Ascomycota</taxon>
        <taxon>Pezizomycotina</taxon>
        <taxon>Dothideomycetes</taxon>
        <taxon>Dothideomycetidae</taxon>
        <taxon>Mycosphaerellales</taxon>
        <taxon>Teratosphaeriaceae</taxon>
        <taxon>Oleoguttula</taxon>
    </lineage>
</organism>
<feature type="region of interest" description="Disordered" evidence="1">
    <location>
        <begin position="232"/>
        <end position="251"/>
    </location>
</feature>
<feature type="region of interest" description="Disordered" evidence="1">
    <location>
        <begin position="1"/>
        <end position="94"/>
    </location>
</feature>
<protein>
    <submittedName>
        <fullName evidence="2">Uncharacterized protein</fullName>
    </submittedName>
</protein>
<sequence length="802" mass="87244">MSSYQWDGPQYRSREESSEHLFPSGFGNEKSPSSRSWQDSELINSAPLPSDSMSSQPECSDGASYTRQATRNGIQAQHGPPNDEADQDSTVGSNLPTIDELEAFGAHFWATPPLAEDQAHLPVEYEAVVQFAGYHDSMGGLTRVTDSSNGDAQWISTVTMMQMSECNIAVPFHQATYANFIAAEQAGILQAKALCGELDYQRGGLSSTSLTSSFPTTAGRQPASHIYDSDFAESTAPTHDSSSAAQQHSPEYLQSSLVTAESPLDKLVDPYTLIPDTEGAVADQVEDGDRIGDIADSVSDHEKHTDLHEQSANHAANAEYHERTAEATTEVELPATFFDANTQPITTAHDDTSSRATESTYLTEALALAASAVVPLPDNEDFVRATSSSHDSGSAAPLPLPTQCLELAASALPILLPPWMIPAEGMQFTMESAQQAEHRRMPLNIVDDDWQAVDESRVKYVRDLMSAFRQPFQQEAPSKKSKALTDEDKADWLRFQQDHAELVKIIINSDDPILKPELELRCMNFYRVLKETHEKGCVLMRETPNQKLKLSQRIEFSVRLLGHYPVLQLDVLEKKHYFEMAANPDAASKAKLANQWSNWTRAQKKKATDDAAEATRVAASTTRIVAGELQPDESADAEIGSDKVAKGKGGRSRAAKGLAAVERGRYTPSERKARRKAMKIAAAQATQQNDGTMSEANADGDGALLGDGVGTEVENVHQKVGDAASTAVGMESATQMQSVTANKPTPEGAASYGGTTGQQLRVFKRKTHDSEADNVNIESERSGAARKKSKVDRHPQEPAPFY</sequence>
<feature type="region of interest" description="Disordered" evidence="1">
    <location>
        <begin position="631"/>
        <end position="658"/>
    </location>
</feature>
<feature type="compositionally biased region" description="Polar residues" evidence="1">
    <location>
        <begin position="51"/>
        <end position="75"/>
    </location>
</feature>
<comment type="caution">
    <text evidence="2">The sequence shown here is derived from an EMBL/GenBank/DDBJ whole genome shotgun (WGS) entry which is preliminary data.</text>
</comment>